<dbReference type="RefSeq" id="WP_014908485.1">
    <property type="nucleotide sequence ID" value="NC_018524.1"/>
</dbReference>
<protein>
    <submittedName>
        <fullName evidence="2">Uncharacterized protein</fullName>
    </submittedName>
</protein>
<name>J7L6B8_NOCAA</name>
<feature type="compositionally biased region" description="Basic and acidic residues" evidence="1">
    <location>
        <begin position="8"/>
        <end position="19"/>
    </location>
</feature>
<evidence type="ECO:0000313" key="3">
    <source>
        <dbReference type="Proteomes" id="UP000003779"/>
    </source>
</evidence>
<reference evidence="2 3" key="1">
    <citation type="journal article" date="2012" name="J. Bacteriol.">
        <title>Whole-Genome Sequence of Nocardiopsis alba Strain ATCC BAA-2165, Associated with Honeybees.</title>
        <authorList>
            <person name="Qiao J."/>
            <person name="Chen L."/>
            <person name="Li Y."/>
            <person name="Wang J."/>
            <person name="Zhang W."/>
            <person name="Chen S."/>
        </authorList>
    </citation>
    <scope>NUCLEOTIDE SEQUENCE [LARGE SCALE GENOMIC DNA]</scope>
    <source>
        <strain evidence="3">ATCC BAA-2165 / BE74</strain>
    </source>
</reference>
<accession>J7L6B8</accession>
<feature type="compositionally biased region" description="Low complexity" evidence="1">
    <location>
        <begin position="51"/>
        <end position="62"/>
    </location>
</feature>
<evidence type="ECO:0000313" key="2">
    <source>
        <dbReference type="EMBL" id="AFR06017.1"/>
    </source>
</evidence>
<organism evidence="2 3">
    <name type="scientific">Nocardiopsis alba (strain ATCC BAA-2165 / BE74)</name>
    <dbReference type="NCBI Taxonomy" id="1205910"/>
    <lineage>
        <taxon>Bacteria</taxon>
        <taxon>Bacillati</taxon>
        <taxon>Actinomycetota</taxon>
        <taxon>Actinomycetes</taxon>
        <taxon>Streptosporangiales</taxon>
        <taxon>Nocardiopsidaceae</taxon>
        <taxon>Nocardiopsis</taxon>
    </lineage>
</organism>
<reference evidence="3" key="2">
    <citation type="submission" date="2012-08" db="EMBL/GenBank/DDBJ databases">
        <title>Whole-genome sequence of Nocardiopsis alba strain ATCC BAA-2165 associated with honeybees.</title>
        <authorList>
            <person name="Qiao J."/>
            <person name="Chen L."/>
            <person name="Li Y."/>
            <person name="Wang J."/>
            <person name="Zhang W."/>
            <person name="Chen S."/>
        </authorList>
    </citation>
    <scope>NUCLEOTIDE SEQUENCE [LARGE SCALE GENOMIC DNA]</scope>
    <source>
        <strain evidence="3">ATCC BAA-2165 / BE74</strain>
    </source>
</reference>
<dbReference type="KEGG" id="nal:B005_4817"/>
<feature type="region of interest" description="Disordered" evidence="1">
    <location>
        <begin position="1"/>
        <end position="64"/>
    </location>
</feature>
<dbReference type="AlphaFoldDB" id="J7L6B8"/>
<proteinExistence type="predicted"/>
<dbReference type="EMBL" id="CP003788">
    <property type="protein sequence ID" value="AFR06017.1"/>
    <property type="molecule type" value="Genomic_DNA"/>
</dbReference>
<evidence type="ECO:0000256" key="1">
    <source>
        <dbReference type="SAM" id="MobiDB-lite"/>
    </source>
</evidence>
<dbReference type="Proteomes" id="UP000003779">
    <property type="component" value="Chromosome"/>
</dbReference>
<sequence>MGCLHRPGTLEEHGREAGGRRYGGFENRTPEAVASRPVGTTTRRRTPWQEPDLTPLPTTSLPRPREIQRLPTQTAAAIAQGRLTPAEIDRAMRGVEQVRTARSRFYDGLSEGSRNRRH</sequence>
<gene>
    <name evidence="2" type="ordered locus">B005_4817</name>
</gene>
<dbReference type="PATRIC" id="fig|1205910.3.peg.4553"/>
<dbReference type="HOGENOM" id="CLU_2070641_0_0_11"/>